<dbReference type="InterPro" id="IPR006439">
    <property type="entry name" value="HAD-SF_hydro_IA"/>
</dbReference>
<dbReference type="Gene3D" id="3.40.50.1000">
    <property type="entry name" value="HAD superfamily/HAD-like"/>
    <property type="match status" value="1"/>
</dbReference>
<dbReference type="GO" id="GO:0006281">
    <property type="term" value="P:DNA repair"/>
    <property type="evidence" value="ECO:0007669"/>
    <property type="project" value="TreeGrafter"/>
</dbReference>
<dbReference type="GO" id="GO:0008967">
    <property type="term" value="F:phosphoglycolate phosphatase activity"/>
    <property type="evidence" value="ECO:0007669"/>
    <property type="project" value="TreeGrafter"/>
</dbReference>
<accession>A0A1G9CT41</accession>
<dbReference type="RefSeq" id="WP_090751979.1">
    <property type="nucleotide sequence ID" value="NZ_FNGE01000001.1"/>
</dbReference>
<dbReference type="InterPro" id="IPR023198">
    <property type="entry name" value="PGP-like_dom2"/>
</dbReference>
<dbReference type="InterPro" id="IPR023214">
    <property type="entry name" value="HAD_sf"/>
</dbReference>
<evidence type="ECO:0000313" key="2">
    <source>
        <dbReference type="Proteomes" id="UP000199555"/>
    </source>
</evidence>
<organism evidence="1 2">
    <name type="scientific">Paracoccus chinensis</name>
    <dbReference type="NCBI Taxonomy" id="525640"/>
    <lineage>
        <taxon>Bacteria</taxon>
        <taxon>Pseudomonadati</taxon>
        <taxon>Pseudomonadota</taxon>
        <taxon>Alphaproteobacteria</taxon>
        <taxon>Rhodobacterales</taxon>
        <taxon>Paracoccaceae</taxon>
        <taxon>Paracoccus</taxon>
    </lineage>
</organism>
<dbReference type="EMBL" id="FNGE01000001">
    <property type="protein sequence ID" value="SDK54822.1"/>
    <property type="molecule type" value="Genomic_DNA"/>
</dbReference>
<dbReference type="Proteomes" id="UP000199555">
    <property type="component" value="Unassembled WGS sequence"/>
</dbReference>
<dbReference type="OrthoDB" id="9793014at2"/>
<evidence type="ECO:0000313" key="1">
    <source>
        <dbReference type="EMBL" id="SDK54822.1"/>
    </source>
</evidence>
<dbReference type="SUPFAM" id="SSF56784">
    <property type="entry name" value="HAD-like"/>
    <property type="match status" value="1"/>
</dbReference>
<reference evidence="2" key="1">
    <citation type="submission" date="2016-10" db="EMBL/GenBank/DDBJ databases">
        <authorList>
            <person name="Varghese N."/>
            <person name="Submissions S."/>
        </authorList>
    </citation>
    <scope>NUCLEOTIDE SEQUENCE [LARGE SCALE GENOMIC DNA]</scope>
    <source>
        <strain evidence="2">CGMCC 1.7655</strain>
    </source>
</reference>
<dbReference type="AlphaFoldDB" id="A0A1G9CT41"/>
<sequence length="218" mass="22798">MKLVIWDIDGTLVDSHAMIMDSMAAGMAAAGLAPLPDRTVSSIVGLSLPVAVETLLPGHDPATRHVVVEGYRSHYGAARGEGESPLFPGARDCLDRLAARDDLLMAVATGKSRRGLDALLVAHDLGRYFVATHCADGHPSKPAPGMILSCLNDSGAHADRAVMIGDTSFDILMAGNAGIASFGVAWGHHPAEELAQAGARAVARDFPELSDLIEEWAA</sequence>
<dbReference type="Pfam" id="PF13419">
    <property type="entry name" value="HAD_2"/>
    <property type="match status" value="1"/>
</dbReference>
<name>A0A1G9CT41_9RHOB</name>
<dbReference type="STRING" id="525640.SAMN04487971_101328"/>
<proteinExistence type="predicted"/>
<dbReference type="InterPro" id="IPR036412">
    <property type="entry name" value="HAD-like_sf"/>
</dbReference>
<dbReference type="SFLD" id="SFLDG01129">
    <property type="entry name" value="C1.5:_HAD__Beta-PGM__Phosphata"/>
    <property type="match status" value="1"/>
</dbReference>
<gene>
    <name evidence="1" type="ORF">SAMN04487971_101328</name>
</gene>
<keyword evidence="2" id="KW-1185">Reference proteome</keyword>
<dbReference type="SFLD" id="SFLDS00003">
    <property type="entry name" value="Haloacid_Dehalogenase"/>
    <property type="match status" value="1"/>
</dbReference>
<dbReference type="NCBIfam" id="TIGR01549">
    <property type="entry name" value="HAD-SF-IA-v1"/>
    <property type="match status" value="1"/>
</dbReference>
<dbReference type="PANTHER" id="PTHR43434">
    <property type="entry name" value="PHOSPHOGLYCOLATE PHOSPHATASE"/>
    <property type="match status" value="1"/>
</dbReference>
<dbReference type="SFLD" id="SFLDG01135">
    <property type="entry name" value="C1.5.6:_HAD__Beta-PGM__Phospha"/>
    <property type="match status" value="1"/>
</dbReference>
<dbReference type="InterPro" id="IPR050155">
    <property type="entry name" value="HAD-like_hydrolase_sf"/>
</dbReference>
<dbReference type="PANTHER" id="PTHR43434:SF24">
    <property type="entry name" value="HYDROLASE-RELATED"/>
    <property type="match status" value="1"/>
</dbReference>
<dbReference type="GO" id="GO:0005829">
    <property type="term" value="C:cytosol"/>
    <property type="evidence" value="ECO:0007669"/>
    <property type="project" value="TreeGrafter"/>
</dbReference>
<dbReference type="InterPro" id="IPR041492">
    <property type="entry name" value="HAD_2"/>
</dbReference>
<dbReference type="Gene3D" id="1.10.150.240">
    <property type="entry name" value="Putative phosphatase, domain 2"/>
    <property type="match status" value="1"/>
</dbReference>
<protein>
    <submittedName>
        <fullName evidence="1">Phosphoglycolate phosphatase</fullName>
    </submittedName>
</protein>